<dbReference type="InterPro" id="IPR011708">
    <property type="entry name" value="DNA_pol3_alpha_NTPase_dom"/>
</dbReference>
<gene>
    <name evidence="10" type="ORF">COS81_04410</name>
</gene>
<dbReference type="Gene3D" id="1.10.150.870">
    <property type="match status" value="1"/>
</dbReference>
<dbReference type="EC" id="2.7.7.7" evidence="2"/>
<dbReference type="Pfam" id="PF07733">
    <property type="entry name" value="DNA_pol3_alpha"/>
    <property type="match status" value="1"/>
</dbReference>
<feature type="domain" description="Polymerase/histidinol phosphatase N-terminal" evidence="9">
    <location>
        <begin position="5"/>
        <end position="72"/>
    </location>
</feature>
<dbReference type="Proteomes" id="UP000229916">
    <property type="component" value="Unassembled WGS sequence"/>
</dbReference>
<dbReference type="GO" id="GO:0005737">
    <property type="term" value="C:cytoplasm"/>
    <property type="evidence" value="ECO:0007669"/>
    <property type="project" value="UniProtKB-SubCell"/>
</dbReference>
<dbReference type="AlphaFoldDB" id="A0A2M7ALM9"/>
<dbReference type="Pfam" id="PF17657">
    <property type="entry name" value="DNA_pol3_finger"/>
    <property type="match status" value="1"/>
</dbReference>
<accession>A0A2M7ALM9</accession>
<dbReference type="PANTHER" id="PTHR32294">
    <property type="entry name" value="DNA POLYMERASE III SUBUNIT ALPHA"/>
    <property type="match status" value="1"/>
</dbReference>
<comment type="caution">
    <text evidence="10">The sequence shown here is derived from an EMBL/GenBank/DDBJ whole genome shotgun (WGS) entry which is preliminary data.</text>
</comment>
<dbReference type="Pfam" id="PF01336">
    <property type="entry name" value="tRNA_anti-codon"/>
    <property type="match status" value="1"/>
</dbReference>
<dbReference type="InterPro" id="IPR004805">
    <property type="entry name" value="DnaE2/DnaE/PolC"/>
</dbReference>
<dbReference type="CDD" id="cd04485">
    <property type="entry name" value="DnaE_OBF"/>
    <property type="match status" value="1"/>
</dbReference>
<dbReference type="Pfam" id="PF14579">
    <property type="entry name" value="HHH_6"/>
    <property type="match status" value="1"/>
</dbReference>
<comment type="catalytic activity">
    <reaction evidence="8">
        <text>DNA(n) + a 2'-deoxyribonucleoside 5'-triphosphate = DNA(n+1) + diphosphate</text>
        <dbReference type="Rhea" id="RHEA:22508"/>
        <dbReference type="Rhea" id="RHEA-COMP:17339"/>
        <dbReference type="Rhea" id="RHEA-COMP:17340"/>
        <dbReference type="ChEBI" id="CHEBI:33019"/>
        <dbReference type="ChEBI" id="CHEBI:61560"/>
        <dbReference type="ChEBI" id="CHEBI:173112"/>
        <dbReference type="EC" id="2.7.7.7"/>
    </reaction>
</comment>
<proteinExistence type="predicted"/>
<evidence type="ECO:0000313" key="11">
    <source>
        <dbReference type="Proteomes" id="UP000229916"/>
    </source>
</evidence>
<dbReference type="NCBIfam" id="TIGR00594">
    <property type="entry name" value="polc"/>
    <property type="match status" value="1"/>
</dbReference>
<dbReference type="InterPro" id="IPR029460">
    <property type="entry name" value="DNAPol_HHH"/>
</dbReference>
<evidence type="ECO:0000256" key="6">
    <source>
        <dbReference type="ARBA" id="ARBA00022705"/>
    </source>
</evidence>
<organism evidence="10 11">
    <name type="scientific">candidate division WWE3 bacterium CG06_land_8_20_14_3_00_42_16</name>
    <dbReference type="NCBI Taxonomy" id="1975083"/>
    <lineage>
        <taxon>Bacteria</taxon>
        <taxon>Katanobacteria</taxon>
    </lineage>
</organism>
<evidence type="ECO:0000256" key="1">
    <source>
        <dbReference type="ARBA" id="ARBA00004496"/>
    </source>
</evidence>
<evidence type="ECO:0000256" key="7">
    <source>
        <dbReference type="ARBA" id="ARBA00022932"/>
    </source>
</evidence>
<comment type="subcellular location">
    <subcellularLocation>
        <location evidence="1">Cytoplasm</location>
    </subcellularLocation>
</comment>
<dbReference type="CDD" id="cd12113">
    <property type="entry name" value="PHP_PolIIIA_DnaE3"/>
    <property type="match status" value="1"/>
</dbReference>
<dbReference type="NCBIfam" id="NF005298">
    <property type="entry name" value="PRK06826.1"/>
    <property type="match status" value="1"/>
</dbReference>
<dbReference type="Gene3D" id="3.20.20.140">
    <property type="entry name" value="Metal-dependent hydrolases"/>
    <property type="match status" value="1"/>
</dbReference>
<dbReference type="NCBIfam" id="NF004226">
    <property type="entry name" value="PRK05673.1"/>
    <property type="match status" value="1"/>
</dbReference>
<evidence type="ECO:0000256" key="5">
    <source>
        <dbReference type="ARBA" id="ARBA00022695"/>
    </source>
</evidence>
<dbReference type="InterPro" id="IPR004365">
    <property type="entry name" value="NA-bd_OB_tRNA"/>
</dbReference>
<dbReference type="GO" id="GO:0008408">
    <property type="term" value="F:3'-5' exonuclease activity"/>
    <property type="evidence" value="ECO:0007669"/>
    <property type="project" value="InterPro"/>
</dbReference>
<dbReference type="PANTHER" id="PTHR32294:SF0">
    <property type="entry name" value="DNA POLYMERASE III SUBUNIT ALPHA"/>
    <property type="match status" value="1"/>
</dbReference>
<protein>
    <recommendedName>
        <fullName evidence="3">DNA polymerase III subunit alpha</fullName>
        <ecNumber evidence="2">2.7.7.7</ecNumber>
    </recommendedName>
</protein>
<keyword evidence="7" id="KW-0239">DNA-directed DNA polymerase</keyword>
<dbReference type="Pfam" id="PF02811">
    <property type="entry name" value="PHP"/>
    <property type="match status" value="1"/>
</dbReference>
<evidence type="ECO:0000256" key="4">
    <source>
        <dbReference type="ARBA" id="ARBA00022679"/>
    </source>
</evidence>
<keyword evidence="4" id="KW-0808">Transferase</keyword>
<keyword evidence="6" id="KW-0235">DNA replication</keyword>
<dbReference type="InterPro" id="IPR016195">
    <property type="entry name" value="Pol/histidinol_Pase-like"/>
</dbReference>
<sequence>MANFVHLHTHTEYSLLDGLSKIPDLISKAKDYGMPALAITDHGVMHGVISFYSEALKAGIKPIIGCEAYVAKKSRFDKIPKVGSDANHLILLCENEKGYKNLIQLVTMAHLEGFYYKPRIDVELLAQHHQGLIALSACLQGEIPQLLLAGHDTQAREKAVFYQDLFGKGNFFIEIQKHQIEEQDQINKELIALASDLRIPLVATNDSHYINPEDAEAQEVLLCVQTQKTLAEKNRPLSMIQSPDFYLRSPAEMEILFHETPEALKNTLSIAERVDLKISTGKMIFPHFTIPEDKPAGAYFKELAFRKAKEKFKKITPEVQNRLDYEISVIDDKGYIPYFLVVSDFVNWAKEQGISVGPGRGSAAGSLVSYVLNITTINPLEYGIPFERFLNPQRPSPPDIDLDFADKRRGEVISYITQKYGKDHVAQIITFGKMEARGSIRDVGRVLGMPYSEPDKIAKMIPFGSSIEEALGTVSELKEAIREPKYKRLLDLAKKLEGVSRHASTHAAGLVISDKPLVYYVPLQKESKGEAIITQYDMYSIDLNSSDNAIGLLKIDLLGLRNLTILENAINLVNQNRKQKVDLAKIPLDDKAVYKLIAAGNTVGVFQLESAGMRRLAKDLNPNRFSDLIAMVALFRPGPMDLIPQFVAGKKNPQKIRYPHPDLKDILADTYGILLYQEQCLYVANKIAGYSMGEADQLRKAIGKKKRAIMEKEKVKFIKGALDLGYQKKIAEELWGFIERFAGYGFGKAHSASYAMIAYQTAYMKANYPVEFMCALLEAEASNKDQIAMLIAECRKMTINVLPPDINFSEIDFTIQNREIRFGLSAIKNVGEGAVGNILLARSKSGPFTSLKDFCERVDLRQINKKVLESLIRSGAFDSFGPRAAQLKALEEIMEMSHREKSRKSSGMLGLFDGLESDPSLNNFVLPRIEEVSARQKLTWERELLGFYLSEHPLLSVIKKLGERRTHSIGEIEFDHRVGMRVKLGVLVSEVRKIFTRATNHEMAFVKVEDETGTLEVIVFPKIFASTKDLWIKDQMLLITGKVDLKDEELKVIADNALKIIPEEIANQKSVVEKVFEIAVFAELDHRRFHQMYEILKKYPGEAKAILIFSDGDSQRKMELPFRVEDSPQLKQEIEVLMASVD</sequence>
<name>A0A2M7ALM9_UNCKA</name>
<reference evidence="11" key="1">
    <citation type="submission" date="2017-09" db="EMBL/GenBank/DDBJ databases">
        <title>Depth-based differentiation of microbial function through sediment-hosted aquifers and enrichment of novel symbionts in the deep terrestrial subsurface.</title>
        <authorList>
            <person name="Probst A.J."/>
            <person name="Ladd B."/>
            <person name="Jarett J.K."/>
            <person name="Geller-Mcgrath D.E."/>
            <person name="Sieber C.M.K."/>
            <person name="Emerson J.B."/>
            <person name="Anantharaman K."/>
            <person name="Thomas B.C."/>
            <person name="Malmstrom R."/>
            <person name="Stieglmeier M."/>
            <person name="Klingl A."/>
            <person name="Woyke T."/>
            <person name="Ryan C.M."/>
            <person name="Banfield J.F."/>
        </authorList>
    </citation>
    <scope>NUCLEOTIDE SEQUENCE [LARGE SCALE GENOMIC DNA]</scope>
</reference>
<dbReference type="InterPro" id="IPR040982">
    <property type="entry name" value="DNA_pol3_finger"/>
</dbReference>
<evidence type="ECO:0000256" key="8">
    <source>
        <dbReference type="ARBA" id="ARBA00049244"/>
    </source>
</evidence>
<evidence type="ECO:0000256" key="2">
    <source>
        <dbReference type="ARBA" id="ARBA00012417"/>
    </source>
</evidence>
<dbReference type="GO" id="GO:0006260">
    <property type="term" value="P:DNA replication"/>
    <property type="evidence" value="ECO:0007669"/>
    <property type="project" value="UniProtKB-KW"/>
</dbReference>
<dbReference type="EMBL" id="PEWD01000083">
    <property type="protein sequence ID" value="PIU68308.1"/>
    <property type="molecule type" value="Genomic_DNA"/>
</dbReference>
<evidence type="ECO:0000313" key="10">
    <source>
        <dbReference type="EMBL" id="PIU68308.1"/>
    </source>
</evidence>
<evidence type="ECO:0000259" key="9">
    <source>
        <dbReference type="SMART" id="SM00481"/>
    </source>
</evidence>
<dbReference type="SUPFAM" id="SSF89550">
    <property type="entry name" value="PHP domain-like"/>
    <property type="match status" value="1"/>
</dbReference>
<dbReference type="Gene3D" id="1.10.10.1600">
    <property type="entry name" value="Bacterial DNA polymerase III alpha subunit, thumb domain"/>
    <property type="match status" value="1"/>
</dbReference>
<dbReference type="InterPro" id="IPR003141">
    <property type="entry name" value="Pol/His_phosphatase_N"/>
</dbReference>
<dbReference type="GO" id="GO:0003676">
    <property type="term" value="F:nucleic acid binding"/>
    <property type="evidence" value="ECO:0007669"/>
    <property type="project" value="InterPro"/>
</dbReference>
<keyword evidence="5" id="KW-0548">Nucleotidyltransferase</keyword>
<evidence type="ECO:0000256" key="3">
    <source>
        <dbReference type="ARBA" id="ARBA00019114"/>
    </source>
</evidence>
<dbReference type="GO" id="GO:0003887">
    <property type="term" value="F:DNA-directed DNA polymerase activity"/>
    <property type="evidence" value="ECO:0007669"/>
    <property type="project" value="UniProtKB-KW"/>
</dbReference>
<dbReference type="InterPro" id="IPR004013">
    <property type="entry name" value="PHP_dom"/>
</dbReference>
<dbReference type="InterPro" id="IPR041931">
    <property type="entry name" value="DNA_pol3_alpha_thumb_dom"/>
</dbReference>
<dbReference type="SMART" id="SM00481">
    <property type="entry name" value="POLIIIAc"/>
    <property type="match status" value="1"/>
</dbReference>